<dbReference type="Gene3D" id="1.20.120.910">
    <property type="entry name" value="DksA, coiled-coil domain"/>
    <property type="match status" value="1"/>
</dbReference>
<dbReference type="AlphaFoldDB" id="A0A0D8LBS8"/>
<dbReference type="PROSITE" id="PS51128">
    <property type="entry name" value="ZF_DKSA_2"/>
    <property type="match status" value="1"/>
</dbReference>
<reference evidence="7" key="2">
    <citation type="submission" date="2017-12" db="EMBL/GenBank/DDBJ databases">
        <title>Genome sequencing and analysis.</title>
        <authorList>
            <person name="Huang Y.-T."/>
        </authorList>
    </citation>
    <scope>NUCLEOTIDE SEQUENCE</scope>
    <source>
        <strain evidence="7">VGH116</strain>
    </source>
</reference>
<dbReference type="EMBL" id="PKLF01000015">
    <property type="protein sequence ID" value="MBE8613927.1"/>
    <property type="molecule type" value="Genomic_DNA"/>
</dbReference>
<sequence>MSDEIDRANDHAALVLESQIAAARQVITRISVFVCENCDRPIPEARRKAVIGCTLCADCQFIYELKNKHYRSV</sequence>
<dbReference type="EMBL" id="JZSH01000001">
    <property type="protein sequence ID" value="KJF79312.1"/>
    <property type="molecule type" value="Genomic_DNA"/>
</dbReference>
<dbReference type="Pfam" id="PF01258">
    <property type="entry name" value="zf-dskA_traR"/>
    <property type="match status" value="1"/>
</dbReference>
<dbReference type="GO" id="GO:0008270">
    <property type="term" value="F:zinc ion binding"/>
    <property type="evidence" value="ECO:0007669"/>
    <property type="project" value="UniProtKB-KW"/>
</dbReference>
<evidence type="ECO:0000256" key="4">
    <source>
        <dbReference type="PROSITE-ProRule" id="PRU00510"/>
    </source>
</evidence>
<dbReference type="Proteomes" id="UP000650477">
    <property type="component" value="Unassembled WGS sequence"/>
</dbReference>
<dbReference type="NCBIfam" id="TIGR02419">
    <property type="entry name" value="C4_traR_proteo"/>
    <property type="match status" value="1"/>
</dbReference>
<dbReference type="PANTHER" id="PTHR38777:SF1">
    <property type="entry name" value="DNAK SUPPRESSOR PROTEIN"/>
    <property type="match status" value="1"/>
</dbReference>
<reference evidence="6 8" key="1">
    <citation type="submission" date="2015-02" db="EMBL/GenBank/DDBJ databases">
        <title>Whole genome shotgun sequencing of cultured foodborne pathogen.</title>
        <authorList>
            <person name="Timme R."/>
            <person name="Allard M.W."/>
            <person name="Strain E."/>
            <person name="Evans P.S."/>
            <person name="Brown E."/>
        </authorList>
    </citation>
    <scope>NUCLEOTIDE SEQUENCE [LARGE SCALE GENOMIC DNA]</scope>
    <source>
        <strain evidence="6 8">GCSL-TSO-24</strain>
    </source>
</reference>
<evidence type="ECO:0000313" key="7">
    <source>
        <dbReference type="EMBL" id="MBE8613927.1"/>
    </source>
</evidence>
<feature type="zinc finger region" description="dksA C4-type" evidence="4">
    <location>
        <begin position="35"/>
        <end position="59"/>
    </location>
</feature>
<evidence type="ECO:0000256" key="1">
    <source>
        <dbReference type="ARBA" id="ARBA00022723"/>
    </source>
</evidence>
<dbReference type="GO" id="GO:1900378">
    <property type="term" value="P:positive regulation of secondary metabolite biosynthetic process"/>
    <property type="evidence" value="ECO:0007669"/>
    <property type="project" value="TreeGrafter"/>
</dbReference>
<dbReference type="InterPro" id="IPR000962">
    <property type="entry name" value="Znf_DskA_TraR"/>
</dbReference>
<name>A0A0D8LBS8_MORMO</name>
<evidence type="ECO:0000313" key="8">
    <source>
        <dbReference type="Proteomes" id="UP000032582"/>
    </source>
</evidence>
<dbReference type="SUPFAM" id="SSF57716">
    <property type="entry name" value="Glucocorticoid receptor-like (DNA-binding domain)"/>
    <property type="match status" value="1"/>
</dbReference>
<dbReference type="InterPro" id="IPR012783">
    <property type="entry name" value="Znf_C4_TraR"/>
</dbReference>
<organism evidence="6 8">
    <name type="scientific">Morganella morganii</name>
    <name type="common">Proteus morganii</name>
    <dbReference type="NCBI Taxonomy" id="582"/>
    <lineage>
        <taxon>Bacteria</taxon>
        <taxon>Pseudomonadati</taxon>
        <taxon>Pseudomonadota</taxon>
        <taxon>Gammaproteobacteria</taxon>
        <taxon>Enterobacterales</taxon>
        <taxon>Morganellaceae</taxon>
        <taxon>Morganella</taxon>
    </lineage>
</organism>
<proteinExistence type="predicted"/>
<dbReference type="PATRIC" id="fig|582.24.peg.107"/>
<keyword evidence="1" id="KW-0479">Metal-binding</keyword>
<evidence type="ECO:0000313" key="6">
    <source>
        <dbReference type="EMBL" id="KJF79312.1"/>
    </source>
</evidence>
<evidence type="ECO:0000256" key="2">
    <source>
        <dbReference type="ARBA" id="ARBA00022771"/>
    </source>
</evidence>
<protein>
    <recommendedName>
        <fullName evidence="5">Zinc finger DksA/TraR C4-type domain-containing protein</fullName>
    </recommendedName>
</protein>
<evidence type="ECO:0000256" key="3">
    <source>
        <dbReference type="ARBA" id="ARBA00022833"/>
    </source>
</evidence>
<dbReference type="RefSeq" id="WP_045137531.1">
    <property type="nucleotide sequence ID" value="NZ_CAXOML010000015.1"/>
</dbReference>
<gene>
    <name evidence="7" type="ORF">CYG68_16180</name>
    <name evidence="6" type="ORF">UA45_00380</name>
</gene>
<dbReference type="PANTHER" id="PTHR38777">
    <property type="entry name" value="FELS-2 PROPHAGE PROTEIN"/>
    <property type="match status" value="1"/>
</dbReference>
<comment type="caution">
    <text evidence="6">The sequence shown here is derived from an EMBL/GenBank/DDBJ whole genome shotgun (WGS) entry which is preliminary data.</text>
</comment>
<accession>A0A0D8LBS8</accession>
<dbReference type="Proteomes" id="UP000032582">
    <property type="component" value="Unassembled WGS sequence"/>
</dbReference>
<evidence type="ECO:0000259" key="5">
    <source>
        <dbReference type="Pfam" id="PF01258"/>
    </source>
</evidence>
<keyword evidence="3" id="KW-0862">Zinc</keyword>
<keyword evidence="2" id="KW-0863">Zinc-finger</keyword>
<feature type="domain" description="Zinc finger DksA/TraR C4-type" evidence="5">
    <location>
        <begin position="35"/>
        <end position="64"/>
    </location>
</feature>